<name>N8VI81_9GAMM</name>
<dbReference type="HOGENOM" id="CLU_2103730_0_0_6"/>
<dbReference type="PATRIC" id="fig|1217710.3.peg.1327"/>
<keyword evidence="2" id="KW-1185">Reference proteome</keyword>
<protein>
    <submittedName>
        <fullName evidence="1">Uncharacterized protein</fullName>
    </submittedName>
</protein>
<accession>N8VI81</accession>
<comment type="caution">
    <text evidence="1">The sequence shown here is derived from an EMBL/GenBank/DDBJ whole genome shotgun (WGS) entry which is preliminary data.</text>
</comment>
<proteinExistence type="predicted"/>
<sequence length="115" mass="12410">MELIHIRLQLLAMASGDVESARHMEEYVFSDVDESKCAEGGFDAPCGSTLIGRVGGCVDVECPPPNKPKTSNPRLVDGAVRICGEDFGCSYSVPENLINAVDAFFSSLDEHFAKK</sequence>
<organism evidence="1 2">
    <name type="scientific">Acinetobacter variabilis</name>
    <dbReference type="NCBI Taxonomy" id="70346"/>
    <lineage>
        <taxon>Bacteria</taxon>
        <taxon>Pseudomonadati</taxon>
        <taxon>Pseudomonadota</taxon>
        <taxon>Gammaproteobacteria</taxon>
        <taxon>Moraxellales</taxon>
        <taxon>Moraxellaceae</taxon>
        <taxon>Acinetobacter</taxon>
    </lineage>
</organism>
<dbReference type="EMBL" id="APPE01000046">
    <property type="protein sequence ID" value="ENU99646.1"/>
    <property type="molecule type" value="Genomic_DNA"/>
</dbReference>
<reference evidence="1 2" key="1">
    <citation type="submission" date="2013-02" db="EMBL/GenBank/DDBJ databases">
        <title>The Genome Sequence of Acinetobacter sp. NIPH 899.</title>
        <authorList>
            <consortium name="The Broad Institute Genome Sequencing Platform"/>
            <consortium name="The Broad Institute Genome Sequencing Center for Infectious Disease"/>
            <person name="Cerqueira G."/>
            <person name="Feldgarden M."/>
            <person name="Courvalin P."/>
            <person name="Perichon B."/>
            <person name="Grillot-Courvalin C."/>
            <person name="Clermont D."/>
            <person name="Rocha E."/>
            <person name="Yoon E.-J."/>
            <person name="Nemec A."/>
            <person name="Walker B."/>
            <person name="Young S.K."/>
            <person name="Zeng Q."/>
            <person name="Gargeya S."/>
            <person name="Fitzgerald M."/>
            <person name="Haas B."/>
            <person name="Abouelleil A."/>
            <person name="Alvarado L."/>
            <person name="Arachchi H.M."/>
            <person name="Berlin A.M."/>
            <person name="Chapman S.B."/>
            <person name="Dewar J."/>
            <person name="Goldberg J."/>
            <person name="Griggs A."/>
            <person name="Gujja S."/>
            <person name="Hansen M."/>
            <person name="Howarth C."/>
            <person name="Imamovic A."/>
            <person name="Larimer J."/>
            <person name="McCowan C."/>
            <person name="Murphy C."/>
            <person name="Neiman D."/>
            <person name="Pearson M."/>
            <person name="Priest M."/>
            <person name="Roberts A."/>
            <person name="Saif S."/>
            <person name="Shea T."/>
            <person name="Sisk P."/>
            <person name="Sykes S."/>
            <person name="Wortman J."/>
            <person name="Nusbaum C."/>
            <person name="Birren B."/>
        </authorList>
    </citation>
    <scope>NUCLEOTIDE SEQUENCE [LARGE SCALE GENOMIC DNA]</scope>
    <source>
        <strain evidence="1 2">NIPH 899</strain>
    </source>
</reference>
<gene>
    <name evidence="1" type="ORF">F969_01405</name>
</gene>
<evidence type="ECO:0000313" key="2">
    <source>
        <dbReference type="Proteomes" id="UP000013070"/>
    </source>
</evidence>
<dbReference type="AlphaFoldDB" id="N8VI81"/>
<dbReference type="Proteomes" id="UP000013070">
    <property type="component" value="Unassembled WGS sequence"/>
</dbReference>
<evidence type="ECO:0000313" key="1">
    <source>
        <dbReference type="EMBL" id="ENU99646.1"/>
    </source>
</evidence>